<sequence length="159" mass="16820">MIVPVLWRVCRSPFAALDGEGARLHGGRWNPVGTRMVYTATTLALAALETLAHTDPDLVPDDLVALRIETGGLDVTALDESALPDGWRGGAAESRNQAFGGQWVNAAASALLLVPSALLPGAAAPVEANVLFSPEHPGADRVRIVEQIPFSFDDRLLFA</sequence>
<dbReference type="EMBL" id="CADCTW010000001">
    <property type="protein sequence ID" value="CAA9295317.1"/>
    <property type="molecule type" value="Genomic_DNA"/>
</dbReference>
<dbReference type="SMART" id="SM00953">
    <property type="entry name" value="RES"/>
    <property type="match status" value="1"/>
</dbReference>
<proteinExistence type="predicted"/>
<feature type="domain" description="RES" evidence="1">
    <location>
        <begin position="16"/>
        <end position="146"/>
    </location>
</feature>
<dbReference type="InterPro" id="IPR014914">
    <property type="entry name" value="RES_dom"/>
</dbReference>
<organism evidence="2">
    <name type="scientific">uncultured Gemmatimonadota bacterium</name>
    <dbReference type="NCBI Taxonomy" id="203437"/>
    <lineage>
        <taxon>Bacteria</taxon>
        <taxon>Pseudomonadati</taxon>
        <taxon>Gemmatimonadota</taxon>
        <taxon>environmental samples</taxon>
    </lineage>
</organism>
<evidence type="ECO:0000259" key="1">
    <source>
        <dbReference type="SMART" id="SM00953"/>
    </source>
</evidence>
<name>A0A6J4K592_9BACT</name>
<evidence type="ECO:0000313" key="2">
    <source>
        <dbReference type="EMBL" id="CAA9295317.1"/>
    </source>
</evidence>
<dbReference type="AlphaFoldDB" id="A0A6J4K592"/>
<reference evidence="2" key="1">
    <citation type="submission" date="2020-02" db="EMBL/GenBank/DDBJ databases">
        <authorList>
            <person name="Meier V. D."/>
        </authorList>
    </citation>
    <scope>NUCLEOTIDE SEQUENCE</scope>
    <source>
        <strain evidence="2">AVDCRST_MAG68</strain>
    </source>
</reference>
<protein>
    <recommendedName>
        <fullName evidence="1">RES domain-containing protein</fullName>
    </recommendedName>
</protein>
<dbReference type="Pfam" id="PF08808">
    <property type="entry name" value="RES"/>
    <property type="match status" value="1"/>
</dbReference>
<accession>A0A6J4K592</accession>
<gene>
    <name evidence="2" type="ORF">AVDCRST_MAG68-1813</name>
</gene>